<dbReference type="Proteomes" id="UP001497623">
    <property type="component" value="Unassembled WGS sequence"/>
</dbReference>
<feature type="non-terminal residue" evidence="2">
    <location>
        <position position="1"/>
    </location>
</feature>
<proteinExistence type="predicted"/>
<accession>A0AAV2Q2R7</accession>
<dbReference type="PROSITE" id="PS50940">
    <property type="entry name" value="CHIT_BIND_II"/>
    <property type="match status" value="1"/>
</dbReference>
<dbReference type="InterPro" id="IPR036508">
    <property type="entry name" value="Chitin-bd_dom_sf"/>
</dbReference>
<protein>
    <recommendedName>
        <fullName evidence="1">Chitin-binding type-2 domain-containing protein</fullName>
    </recommendedName>
</protein>
<evidence type="ECO:0000259" key="1">
    <source>
        <dbReference type="PROSITE" id="PS50940"/>
    </source>
</evidence>
<dbReference type="GO" id="GO:0005576">
    <property type="term" value="C:extracellular region"/>
    <property type="evidence" value="ECO:0007669"/>
    <property type="project" value="InterPro"/>
</dbReference>
<dbReference type="Gene3D" id="2.170.140.10">
    <property type="entry name" value="Chitin binding domain"/>
    <property type="match status" value="1"/>
</dbReference>
<keyword evidence="3" id="KW-1185">Reference proteome</keyword>
<dbReference type="SMART" id="SM00494">
    <property type="entry name" value="ChtBD2"/>
    <property type="match status" value="1"/>
</dbReference>
<dbReference type="PANTHER" id="PTHR22933">
    <property type="entry name" value="FI18007P1-RELATED"/>
    <property type="match status" value="1"/>
</dbReference>
<dbReference type="InterPro" id="IPR052976">
    <property type="entry name" value="Scoloptoxin-like"/>
</dbReference>
<sequence>PRYSNQQREMFEFENINNQFHPQQQFGIPNNSNKPPTKHVPNENNHRFRAPFQDMNNPFPFGLGEDLREISHQRFRDISPTDAEYNQKTSTFMKGQSNSETNQEFQQNSSENINVTQKIHNFPKPTNYGFNPISIHPSSGPITPFLNSRPFLSGTVDEPEIQPFVSPSFDNNRGGRELFDPASAPFQNLPEFDLVGIFEGLEPSPYFDVPIGPPIPRLNEIPDTGFTCAGLVPGYYADTHEASQCQSFHFCGTNGRKISYLCPDGTMFNQQLLVCDHVGRVQCNASDQYYHVNKKSYEDHTTLYSRGGAFEDFGRRIYRY</sequence>
<evidence type="ECO:0000313" key="2">
    <source>
        <dbReference type="EMBL" id="CAL4068885.1"/>
    </source>
</evidence>
<evidence type="ECO:0000313" key="3">
    <source>
        <dbReference type="Proteomes" id="UP001497623"/>
    </source>
</evidence>
<dbReference type="GO" id="GO:0008061">
    <property type="term" value="F:chitin binding"/>
    <property type="evidence" value="ECO:0007669"/>
    <property type="project" value="InterPro"/>
</dbReference>
<organism evidence="2 3">
    <name type="scientific">Meganyctiphanes norvegica</name>
    <name type="common">Northern krill</name>
    <name type="synonym">Thysanopoda norvegica</name>
    <dbReference type="NCBI Taxonomy" id="48144"/>
    <lineage>
        <taxon>Eukaryota</taxon>
        <taxon>Metazoa</taxon>
        <taxon>Ecdysozoa</taxon>
        <taxon>Arthropoda</taxon>
        <taxon>Crustacea</taxon>
        <taxon>Multicrustacea</taxon>
        <taxon>Malacostraca</taxon>
        <taxon>Eumalacostraca</taxon>
        <taxon>Eucarida</taxon>
        <taxon>Euphausiacea</taxon>
        <taxon>Euphausiidae</taxon>
        <taxon>Meganyctiphanes</taxon>
    </lineage>
</organism>
<feature type="domain" description="Chitin-binding type-2" evidence="1">
    <location>
        <begin position="225"/>
        <end position="285"/>
    </location>
</feature>
<comment type="caution">
    <text evidence="2">The sequence shown here is derived from an EMBL/GenBank/DDBJ whole genome shotgun (WGS) entry which is preliminary data.</text>
</comment>
<gene>
    <name evidence="2" type="ORF">MNOR_LOCUS7457</name>
</gene>
<dbReference type="SUPFAM" id="SSF57625">
    <property type="entry name" value="Invertebrate chitin-binding proteins"/>
    <property type="match status" value="1"/>
</dbReference>
<dbReference type="AlphaFoldDB" id="A0AAV2Q2R7"/>
<dbReference type="EMBL" id="CAXKWB010003292">
    <property type="protein sequence ID" value="CAL4068885.1"/>
    <property type="molecule type" value="Genomic_DNA"/>
</dbReference>
<reference evidence="2 3" key="1">
    <citation type="submission" date="2024-05" db="EMBL/GenBank/DDBJ databases">
        <authorList>
            <person name="Wallberg A."/>
        </authorList>
    </citation>
    <scope>NUCLEOTIDE SEQUENCE [LARGE SCALE GENOMIC DNA]</scope>
</reference>
<dbReference type="InterPro" id="IPR002557">
    <property type="entry name" value="Chitin-bd_dom"/>
</dbReference>
<dbReference type="Pfam" id="PF01607">
    <property type="entry name" value="CBM_14"/>
    <property type="match status" value="1"/>
</dbReference>
<dbReference type="PANTHER" id="PTHR22933:SF43">
    <property type="entry name" value="LP10131P"/>
    <property type="match status" value="1"/>
</dbReference>
<name>A0AAV2Q2R7_MEGNR</name>